<dbReference type="EMBL" id="LSRE01000044">
    <property type="protein sequence ID" value="KXO91129.1"/>
    <property type="molecule type" value="Genomic_DNA"/>
</dbReference>
<reference evidence="3 4" key="1">
    <citation type="submission" date="2016-02" db="EMBL/GenBank/DDBJ databases">
        <authorList>
            <person name="Teng J.L."/>
            <person name="Tang Y."/>
            <person name="Huang Y."/>
            <person name="Guo F."/>
            <person name="Wei W."/>
            <person name="Chen J.H."/>
            <person name="Wong S.Y."/>
            <person name="Lau S.K."/>
            <person name="Woo P.C."/>
        </authorList>
    </citation>
    <scope>NUCLEOTIDE SEQUENCE [LARGE SCALE GENOMIC DNA]</scope>
    <source>
        <strain evidence="3 4">JCM 13375</strain>
    </source>
</reference>
<keyword evidence="3" id="KW-0378">Hydrolase</keyword>
<dbReference type="InterPro" id="IPR005135">
    <property type="entry name" value="Endo/exonuclease/phosphatase"/>
</dbReference>
<dbReference type="Proteomes" id="UP000070409">
    <property type="component" value="Unassembled WGS sequence"/>
</dbReference>
<protein>
    <submittedName>
        <fullName evidence="3">Endonuclease</fullName>
    </submittedName>
</protein>
<keyword evidence="1" id="KW-0812">Transmembrane</keyword>
<proteinExistence type="predicted"/>
<keyword evidence="3" id="KW-0540">Nuclease</keyword>
<evidence type="ECO:0000259" key="2">
    <source>
        <dbReference type="Pfam" id="PF03372"/>
    </source>
</evidence>
<dbReference type="Gene3D" id="3.60.10.10">
    <property type="entry name" value="Endonuclease/exonuclease/phosphatase"/>
    <property type="match status" value="1"/>
</dbReference>
<sequence>MRIFIRPVAGIVGTVAALAALATIGLHYWPGTQKVTVAAAAMVPLLLTATVALAVVCLLYARAFIRLAVAIAVAVAAIVVQAPLWRGEAAPSGKTLAVLTSNIQLGQGDVGELAKLVRENDVDFLAVEELTPEAAQRIAGTTIAADLPHSFVRPDRLAYGTALYSRYPLSSTATVPGFALATLTAVATVPGRGDVQLFAVHPVPPLEPSDWADELKKIEALLHGVPEPRPVIALGDYNATYDHVQFRRLLADGYRDAGQLAGAGWLPTYPTDKTYPPLVGIDHVLVRGLGAAEVTGHEVSGADHLALLARVG</sequence>
<organism evidence="3 4">
    <name type="scientific">Tsukamurella pseudospumae</name>
    <dbReference type="NCBI Taxonomy" id="239498"/>
    <lineage>
        <taxon>Bacteria</taxon>
        <taxon>Bacillati</taxon>
        <taxon>Actinomycetota</taxon>
        <taxon>Actinomycetes</taxon>
        <taxon>Mycobacteriales</taxon>
        <taxon>Tsukamurellaceae</taxon>
        <taxon>Tsukamurella</taxon>
    </lineage>
</organism>
<comment type="caution">
    <text evidence="3">The sequence shown here is derived from an EMBL/GenBank/DDBJ whole genome shotgun (WGS) entry which is preliminary data.</text>
</comment>
<dbReference type="SUPFAM" id="SSF56219">
    <property type="entry name" value="DNase I-like"/>
    <property type="match status" value="1"/>
</dbReference>
<dbReference type="InterPro" id="IPR036691">
    <property type="entry name" value="Endo/exonu/phosph_ase_sf"/>
</dbReference>
<keyword evidence="3" id="KW-0255">Endonuclease</keyword>
<feature type="transmembrane region" description="Helical" evidence="1">
    <location>
        <begin position="7"/>
        <end position="29"/>
    </location>
</feature>
<keyword evidence="1" id="KW-1133">Transmembrane helix</keyword>
<dbReference type="GO" id="GO:0004519">
    <property type="term" value="F:endonuclease activity"/>
    <property type="evidence" value="ECO:0007669"/>
    <property type="project" value="UniProtKB-KW"/>
</dbReference>
<dbReference type="Pfam" id="PF03372">
    <property type="entry name" value="Exo_endo_phos"/>
    <property type="match status" value="1"/>
</dbReference>
<evidence type="ECO:0000313" key="4">
    <source>
        <dbReference type="Proteomes" id="UP000070409"/>
    </source>
</evidence>
<dbReference type="RefSeq" id="WP_068746528.1">
    <property type="nucleotide sequence ID" value="NZ_LSRE01000044.1"/>
</dbReference>
<feature type="domain" description="Endonuclease/exonuclease/phosphatase" evidence="2">
    <location>
        <begin position="99"/>
        <end position="293"/>
    </location>
</feature>
<keyword evidence="4" id="KW-1185">Reference proteome</keyword>
<evidence type="ECO:0000313" key="3">
    <source>
        <dbReference type="EMBL" id="KXO91129.1"/>
    </source>
</evidence>
<name>A0A137YYW2_9ACTN</name>
<keyword evidence="1" id="KW-0472">Membrane</keyword>
<accession>A0A137YYW2</accession>
<gene>
    <name evidence="3" type="ORF">AXK61_06025</name>
</gene>
<feature type="transmembrane region" description="Helical" evidence="1">
    <location>
        <begin position="67"/>
        <end position="85"/>
    </location>
</feature>
<feature type="transmembrane region" description="Helical" evidence="1">
    <location>
        <begin position="35"/>
        <end position="60"/>
    </location>
</feature>
<evidence type="ECO:0000256" key="1">
    <source>
        <dbReference type="SAM" id="Phobius"/>
    </source>
</evidence>